<dbReference type="InterPro" id="IPR051368">
    <property type="entry name" value="SerProtInhib-TIL_Domain"/>
</dbReference>
<dbReference type="GO" id="GO:0004867">
    <property type="term" value="F:serine-type endopeptidase inhibitor activity"/>
    <property type="evidence" value="ECO:0007669"/>
    <property type="project" value="UniProtKB-KW"/>
</dbReference>
<dbReference type="AlphaFoldDB" id="A0AA39HWE8"/>
<evidence type="ECO:0000256" key="1">
    <source>
        <dbReference type="ARBA" id="ARBA00022690"/>
    </source>
</evidence>
<reference evidence="5" key="1">
    <citation type="submission" date="2023-06" db="EMBL/GenBank/DDBJ databases">
        <title>Genomic analysis of the entomopathogenic nematode Steinernema hermaphroditum.</title>
        <authorList>
            <person name="Schwarz E.M."/>
            <person name="Heppert J.K."/>
            <person name="Baniya A."/>
            <person name="Schwartz H.T."/>
            <person name="Tan C.-H."/>
            <person name="Antoshechkin I."/>
            <person name="Sternberg P.W."/>
            <person name="Goodrich-Blair H."/>
            <person name="Dillman A.R."/>
        </authorList>
    </citation>
    <scope>NUCLEOTIDE SEQUENCE</scope>
    <source>
        <strain evidence="5">PS9179</strain>
        <tissue evidence="5">Whole animal</tissue>
    </source>
</reference>
<evidence type="ECO:0000259" key="4">
    <source>
        <dbReference type="Pfam" id="PF01826"/>
    </source>
</evidence>
<accession>A0AA39HWE8</accession>
<organism evidence="5 6">
    <name type="scientific">Steinernema hermaphroditum</name>
    <dbReference type="NCBI Taxonomy" id="289476"/>
    <lineage>
        <taxon>Eukaryota</taxon>
        <taxon>Metazoa</taxon>
        <taxon>Ecdysozoa</taxon>
        <taxon>Nematoda</taxon>
        <taxon>Chromadorea</taxon>
        <taxon>Rhabditida</taxon>
        <taxon>Tylenchina</taxon>
        <taxon>Panagrolaimomorpha</taxon>
        <taxon>Strongyloidoidea</taxon>
        <taxon>Steinernematidae</taxon>
        <taxon>Steinernema</taxon>
    </lineage>
</organism>
<feature type="domain" description="TIL" evidence="4">
    <location>
        <begin position="92"/>
        <end position="148"/>
    </location>
</feature>
<dbReference type="Gene3D" id="2.10.25.10">
    <property type="entry name" value="Laminin"/>
    <property type="match status" value="2"/>
</dbReference>
<evidence type="ECO:0000256" key="3">
    <source>
        <dbReference type="ARBA" id="ARBA00023157"/>
    </source>
</evidence>
<keyword evidence="6" id="KW-1185">Reference proteome</keyword>
<dbReference type="PANTHER" id="PTHR23259">
    <property type="entry name" value="RIDDLE"/>
    <property type="match status" value="1"/>
</dbReference>
<keyword evidence="3" id="KW-1015">Disulfide bond</keyword>
<dbReference type="Pfam" id="PF01826">
    <property type="entry name" value="TIL"/>
    <property type="match status" value="2"/>
</dbReference>
<protein>
    <recommendedName>
        <fullName evidence="4">TIL domain-containing protein</fullName>
    </recommendedName>
</protein>
<evidence type="ECO:0000313" key="5">
    <source>
        <dbReference type="EMBL" id="KAK0412574.1"/>
    </source>
</evidence>
<evidence type="ECO:0000256" key="2">
    <source>
        <dbReference type="ARBA" id="ARBA00022900"/>
    </source>
</evidence>
<comment type="caution">
    <text evidence="5">The sequence shown here is derived from an EMBL/GenBank/DDBJ whole genome shotgun (WGS) entry which is preliminary data.</text>
</comment>
<keyword evidence="2" id="KW-0722">Serine protease inhibitor</keyword>
<feature type="domain" description="TIL" evidence="4">
    <location>
        <begin position="36"/>
        <end position="87"/>
    </location>
</feature>
<dbReference type="PANTHER" id="PTHR23259:SF70">
    <property type="entry name" value="ACCESSORY GLAND PROTEIN ACP62F-RELATED"/>
    <property type="match status" value="1"/>
</dbReference>
<proteinExistence type="predicted"/>
<keyword evidence="1" id="KW-0646">Protease inhibitor</keyword>
<dbReference type="InterPro" id="IPR036084">
    <property type="entry name" value="Ser_inhib-like_sf"/>
</dbReference>
<dbReference type="CDD" id="cd19941">
    <property type="entry name" value="TIL"/>
    <property type="match status" value="2"/>
</dbReference>
<sequence length="183" mass="20353">MRRPARRKPLIREDKSCKSTIFGFVVSASLPHRPECGLNEHFDKCPRCEGTCDDPFPTCKTTCRSPKCQCIFGYVRYNGTCIPFNSCPNPRCPKNEFWSECGGSRCEATCEDPYLNQGNCVPGCTAGCECAPGFLRNNLGVCVDFHNCNHPCRNVICPFDEVCVVNANKTTTCVSRQCLLRGC</sequence>
<dbReference type="EMBL" id="JAUCMV010000003">
    <property type="protein sequence ID" value="KAK0412574.1"/>
    <property type="molecule type" value="Genomic_DNA"/>
</dbReference>
<dbReference type="InterPro" id="IPR002919">
    <property type="entry name" value="TIL_dom"/>
</dbReference>
<name>A0AA39HWE8_9BILA</name>
<dbReference type="Proteomes" id="UP001175271">
    <property type="component" value="Unassembled WGS sequence"/>
</dbReference>
<gene>
    <name evidence="5" type="ORF">QR680_006292</name>
</gene>
<dbReference type="SUPFAM" id="SSF57567">
    <property type="entry name" value="Serine protease inhibitors"/>
    <property type="match status" value="2"/>
</dbReference>
<evidence type="ECO:0000313" key="6">
    <source>
        <dbReference type="Proteomes" id="UP001175271"/>
    </source>
</evidence>